<evidence type="ECO:0000256" key="1">
    <source>
        <dbReference type="SAM" id="MobiDB-lite"/>
    </source>
</evidence>
<gene>
    <name evidence="2" type="ORF">PsYK624_143700</name>
</gene>
<feature type="region of interest" description="Disordered" evidence="1">
    <location>
        <begin position="28"/>
        <end position="80"/>
    </location>
</feature>
<organism evidence="2 3">
    <name type="scientific">Phanerochaete sordida</name>
    <dbReference type="NCBI Taxonomy" id="48140"/>
    <lineage>
        <taxon>Eukaryota</taxon>
        <taxon>Fungi</taxon>
        <taxon>Dikarya</taxon>
        <taxon>Basidiomycota</taxon>
        <taxon>Agaricomycotina</taxon>
        <taxon>Agaricomycetes</taxon>
        <taxon>Polyporales</taxon>
        <taxon>Phanerochaetaceae</taxon>
        <taxon>Phanerochaete</taxon>
    </lineage>
</organism>
<dbReference type="EMBL" id="BPQB01000082">
    <property type="protein sequence ID" value="GJE98148.1"/>
    <property type="molecule type" value="Genomic_DNA"/>
</dbReference>
<dbReference type="OrthoDB" id="21330at2759"/>
<evidence type="ECO:0000313" key="2">
    <source>
        <dbReference type="EMBL" id="GJE98148.1"/>
    </source>
</evidence>
<accession>A0A9P3GLS6</accession>
<keyword evidence="3" id="KW-1185">Reference proteome</keyword>
<dbReference type="AlphaFoldDB" id="A0A9P3GLS6"/>
<feature type="compositionally biased region" description="Low complexity" evidence="1">
    <location>
        <begin position="58"/>
        <end position="70"/>
    </location>
</feature>
<name>A0A9P3GLS6_9APHY</name>
<proteinExistence type="predicted"/>
<evidence type="ECO:0000313" key="3">
    <source>
        <dbReference type="Proteomes" id="UP000703269"/>
    </source>
</evidence>
<dbReference type="Proteomes" id="UP000703269">
    <property type="component" value="Unassembled WGS sequence"/>
</dbReference>
<feature type="region of interest" description="Disordered" evidence="1">
    <location>
        <begin position="104"/>
        <end position="128"/>
    </location>
</feature>
<reference evidence="2 3" key="1">
    <citation type="submission" date="2021-08" db="EMBL/GenBank/DDBJ databases">
        <title>Draft Genome Sequence of Phanerochaete sordida strain YK-624.</title>
        <authorList>
            <person name="Mori T."/>
            <person name="Dohra H."/>
            <person name="Suzuki T."/>
            <person name="Kawagishi H."/>
            <person name="Hirai H."/>
        </authorList>
    </citation>
    <scope>NUCLEOTIDE SEQUENCE [LARGE SCALE GENOMIC DNA]</scope>
    <source>
        <strain evidence="2 3">YK-624</strain>
    </source>
</reference>
<sequence>MQALRFSARTSVRAVRALPRVTAGVRALSTAPSSSSSPEHQRPVPWFVDPSDHPHAGPSTLASPASQSSAPPLPASLPSDHPVAALHAQLLASPHLEHEFLTVREPIPTESSPLPDAPARGRRKRGRTYAGESVAGEIGVGLWRWILVAQVKEGSENRGAIESVARVVRKLLLSVEPPLPLAQKRRRPVTDGWLMVDAGDFAVHIVSRTAREQFFPDRRAF</sequence>
<protein>
    <submittedName>
        <fullName evidence="2">Uncharacterized protein</fullName>
    </submittedName>
</protein>
<comment type="caution">
    <text evidence="2">The sequence shown here is derived from an EMBL/GenBank/DDBJ whole genome shotgun (WGS) entry which is preliminary data.</text>
</comment>